<dbReference type="RefSeq" id="WP_281793350.1">
    <property type="nucleotide sequence ID" value="NZ_BSDR01000001.1"/>
</dbReference>
<sequence length="371" mass="42268">MSFYDEIKEYEWDTIQKSIQNSTREDVERSLAARTLGLEDLIHLLSPAAESFLEEIAQRSHRLTEQRFGKVIHLFAPLYVSNFCTNRCVYCGFNAGNSIERLALTVDEAVEEARVIRDLGFRNILLVSGEAPQIVPTEYFSQLVQRLRPLFPSISIEIYPMPTEDYQALIESGVDGLVVFQETYNEKLYGTFHPSGKKSNYRWRLETPDRGGEAGFRRIGLGALLGLTDWRTETFFLALHGRYLLRRFWKSHVSISFPRLRPAAGAFEPSYPVSDLEMVQMLTVLRLFLPDAGLVLSTRETAFFRDNLIPLGVTSMSAGSRTEPGGYTRAEQAEAQFKISDERPPEVVVEVIRQKGYDPVWKDWDAAFLSS</sequence>
<dbReference type="InterPro" id="IPR058240">
    <property type="entry name" value="rSAM_sf"/>
</dbReference>
<dbReference type="Pfam" id="PF04055">
    <property type="entry name" value="Radical_SAM"/>
    <property type="match status" value="1"/>
</dbReference>
<evidence type="ECO:0000256" key="3">
    <source>
        <dbReference type="ARBA" id="ARBA00022691"/>
    </source>
</evidence>
<accession>A0A9W6CYD2</accession>
<dbReference type="CDD" id="cd01335">
    <property type="entry name" value="Radical_SAM"/>
    <property type="match status" value="1"/>
</dbReference>
<reference evidence="8" key="1">
    <citation type="submission" date="2022-12" db="EMBL/GenBank/DDBJ databases">
        <title>Reference genome sequencing for broad-spectrum identification of bacterial and archaeal isolates by mass spectrometry.</title>
        <authorList>
            <person name="Sekiguchi Y."/>
            <person name="Tourlousse D.M."/>
        </authorList>
    </citation>
    <scope>NUCLEOTIDE SEQUENCE</scope>
    <source>
        <strain evidence="8">ASRB1</strain>
    </source>
</reference>
<dbReference type="GO" id="GO:0003824">
    <property type="term" value="F:catalytic activity"/>
    <property type="evidence" value="ECO:0007669"/>
    <property type="project" value="InterPro"/>
</dbReference>
<dbReference type="EMBL" id="BSDR01000001">
    <property type="protein sequence ID" value="GLI34081.1"/>
    <property type="molecule type" value="Genomic_DNA"/>
</dbReference>
<dbReference type="InterPro" id="IPR007197">
    <property type="entry name" value="rSAM"/>
</dbReference>
<keyword evidence="2" id="KW-0004">4Fe-4S</keyword>
<dbReference type="SFLD" id="SFLDG01081">
    <property type="entry name" value="cleavage_of_the_Ca-Cb_bond_in"/>
    <property type="match status" value="1"/>
</dbReference>
<keyword evidence="3" id="KW-0949">S-adenosyl-L-methionine</keyword>
<dbReference type="GO" id="GO:0051539">
    <property type="term" value="F:4 iron, 4 sulfur cluster binding"/>
    <property type="evidence" value="ECO:0007669"/>
    <property type="project" value="UniProtKB-KW"/>
</dbReference>
<dbReference type="SFLD" id="SFLDF00301">
    <property type="entry name" value="2-iminoacetate_synthase_(ThiH)"/>
    <property type="match status" value="1"/>
</dbReference>
<keyword evidence="4" id="KW-0479">Metal-binding</keyword>
<dbReference type="SMART" id="SM00876">
    <property type="entry name" value="BATS"/>
    <property type="match status" value="1"/>
</dbReference>
<organism evidence="8 9">
    <name type="scientific">Desulforhabdus amnigena</name>
    <dbReference type="NCBI Taxonomy" id="40218"/>
    <lineage>
        <taxon>Bacteria</taxon>
        <taxon>Pseudomonadati</taxon>
        <taxon>Thermodesulfobacteriota</taxon>
        <taxon>Syntrophobacteria</taxon>
        <taxon>Syntrophobacterales</taxon>
        <taxon>Syntrophobacteraceae</taxon>
        <taxon>Desulforhabdus</taxon>
    </lineage>
</organism>
<evidence type="ECO:0000256" key="1">
    <source>
        <dbReference type="ARBA" id="ARBA00001966"/>
    </source>
</evidence>
<dbReference type="Gene3D" id="3.20.20.70">
    <property type="entry name" value="Aldolase class I"/>
    <property type="match status" value="1"/>
</dbReference>
<evidence type="ECO:0000313" key="9">
    <source>
        <dbReference type="Proteomes" id="UP001144372"/>
    </source>
</evidence>
<dbReference type="PROSITE" id="PS51918">
    <property type="entry name" value="RADICAL_SAM"/>
    <property type="match status" value="1"/>
</dbReference>
<name>A0A9W6CYD2_9BACT</name>
<proteinExistence type="predicted"/>
<dbReference type="SFLD" id="SFLDS00029">
    <property type="entry name" value="Radical_SAM"/>
    <property type="match status" value="1"/>
</dbReference>
<dbReference type="InterPro" id="IPR013785">
    <property type="entry name" value="Aldolase_TIM"/>
</dbReference>
<dbReference type="SUPFAM" id="SSF102114">
    <property type="entry name" value="Radical SAM enzymes"/>
    <property type="match status" value="1"/>
</dbReference>
<dbReference type="GO" id="GO:0009228">
    <property type="term" value="P:thiamine biosynthetic process"/>
    <property type="evidence" value="ECO:0007669"/>
    <property type="project" value="InterPro"/>
</dbReference>
<protein>
    <submittedName>
        <fullName evidence="8">Thiamine biosynthesis protein ThiH</fullName>
    </submittedName>
</protein>
<evidence type="ECO:0000313" key="8">
    <source>
        <dbReference type="EMBL" id="GLI34081.1"/>
    </source>
</evidence>
<feature type="domain" description="Radical SAM core" evidence="7">
    <location>
        <begin position="70"/>
        <end position="291"/>
    </location>
</feature>
<gene>
    <name evidence="8" type="primary">thiH</name>
    <name evidence="8" type="ORF">DAMNIGENAA_15140</name>
</gene>
<evidence type="ECO:0000256" key="6">
    <source>
        <dbReference type="ARBA" id="ARBA00023014"/>
    </source>
</evidence>
<dbReference type="PANTHER" id="PTHR43583">
    <property type="entry name" value="2-IMINOACETATE SYNTHASE"/>
    <property type="match status" value="1"/>
</dbReference>
<dbReference type="GO" id="GO:0005506">
    <property type="term" value="F:iron ion binding"/>
    <property type="evidence" value="ECO:0007669"/>
    <property type="project" value="InterPro"/>
</dbReference>
<comment type="cofactor">
    <cofactor evidence="1">
        <name>[4Fe-4S] cluster</name>
        <dbReference type="ChEBI" id="CHEBI:49883"/>
    </cofactor>
</comment>
<dbReference type="InterPro" id="IPR012726">
    <property type="entry name" value="ThiH"/>
</dbReference>
<keyword evidence="6" id="KW-0411">Iron-sulfur</keyword>
<dbReference type="Pfam" id="PF06968">
    <property type="entry name" value="BATS"/>
    <property type="match status" value="1"/>
</dbReference>
<evidence type="ECO:0000256" key="2">
    <source>
        <dbReference type="ARBA" id="ARBA00022485"/>
    </source>
</evidence>
<dbReference type="SFLD" id="SFLDG01060">
    <property type="entry name" value="BATS_domain_containing"/>
    <property type="match status" value="1"/>
</dbReference>
<keyword evidence="9" id="KW-1185">Reference proteome</keyword>
<dbReference type="InterPro" id="IPR010722">
    <property type="entry name" value="BATS_dom"/>
</dbReference>
<dbReference type="InterPro" id="IPR034428">
    <property type="entry name" value="ThiH/NoCL/HydG-like"/>
</dbReference>
<keyword evidence="5" id="KW-0408">Iron</keyword>
<comment type="caution">
    <text evidence="8">The sequence shown here is derived from an EMBL/GenBank/DDBJ whole genome shotgun (WGS) entry which is preliminary data.</text>
</comment>
<dbReference type="AlphaFoldDB" id="A0A9W6CYD2"/>
<dbReference type="NCBIfam" id="TIGR02351">
    <property type="entry name" value="thiH"/>
    <property type="match status" value="1"/>
</dbReference>
<dbReference type="Proteomes" id="UP001144372">
    <property type="component" value="Unassembled WGS sequence"/>
</dbReference>
<evidence type="ECO:0000256" key="4">
    <source>
        <dbReference type="ARBA" id="ARBA00022723"/>
    </source>
</evidence>
<evidence type="ECO:0000259" key="7">
    <source>
        <dbReference type="PROSITE" id="PS51918"/>
    </source>
</evidence>
<evidence type="ECO:0000256" key="5">
    <source>
        <dbReference type="ARBA" id="ARBA00023004"/>
    </source>
</evidence>
<dbReference type="PANTHER" id="PTHR43583:SF1">
    <property type="entry name" value="2-IMINOACETATE SYNTHASE"/>
    <property type="match status" value="1"/>
</dbReference>